<reference evidence="3 4" key="1">
    <citation type="journal article" date="2005" name="PLoS Biol.">
        <title>The genomes of Oryza sativa: a history of duplications.</title>
        <authorList>
            <person name="Yu J."/>
            <person name="Wang J."/>
            <person name="Lin W."/>
            <person name="Li S."/>
            <person name="Li H."/>
            <person name="Zhou J."/>
            <person name="Ni P."/>
            <person name="Dong W."/>
            <person name="Hu S."/>
            <person name="Zeng C."/>
            <person name="Zhang J."/>
            <person name="Zhang Y."/>
            <person name="Li R."/>
            <person name="Xu Z."/>
            <person name="Li S."/>
            <person name="Li X."/>
            <person name="Zheng H."/>
            <person name="Cong L."/>
            <person name="Lin L."/>
            <person name="Yin J."/>
            <person name="Geng J."/>
            <person name="Li G."/>
            <person name="Shi J."/>
            <person name="Liu J."/>
            <person name="Lv H."/>
            <person name="Li J."/>
            <person name="Wang J."/>
            <person name="Deng Y."/>
            <person name="Ran L."/>
            <person name="Shi X."/>
            <person name="Wang X."/>
            <person name="Wu Q."/>
            <person name="Li C."/>
            <person name="Ren X."/>
            <person name="Wang J."/>
            <person name="Wang X."/>
            <person name="Li D."/>
            <person name="Liu D."/>
            <person name="Zhang X."/>
            <person name="Ji Z."/>
            <person name="Zhao W."/>
            <person name="Sun Y."/>
            <person name="Zhang Z."/>
            <person name="Bao J."/>
            <person name="Han Y."/>
            <person name="Dong L."/>
            <person name="Ji J."/>
            <person name="Chen P."/>
            <person name="Wu S."/>
            <person name="Liu J."/>
            <person name="Xiao Y."/>
            <person name="Bu D."/>
            <person name="Tan J."/>
            <person name="Yang L."/>
            <person name="Ye C."/>
            <person name="Zhang J."/>
            <person name="Xu J."/>
            <person name="Zhou Y."/>
            <person name="Yu Y."/>
            <person name="Zhang B."/>
            <person name="Zhuang S."/>
            <person name="Wei H."/>
            <person name="Liu B."/>
            <person name="Lei M."/>
            <person name="Yu H."/>
            <person name="Li Y."/>
            <person name="Xu H."/>
            <person name="Wei S."/>
            <person name="He X."/>
            <person name="Fang L."/>
            <person name="Zhang Z."/>
            <person name="Zhang Y."/>
            <person name="Huang X."/>
            <person name="Su Z."/>
            <person name="Tong W."/>
            <person name="Li J."/>
            <person name="Tong Z."/>
            <person name="Li S."/>
            <person name="Ye J."/>
            <person name="Wang L."/>
            <person name="Fang L."/>
            <person name="Lei T."/>
            <person name="Chen C."/>
            <person name="Chen H."/>
            <person name="Xu Z."/>
            <person name="Li H."/>
            <person name="Huang H."/>
            <person name="Zhang F."/>
            <person name="Xu H."/>
            <person name="Li N."/>
            <person name="Zhao C."/>
            <person name="Li S."/>
            <person name="Dong L."/>
            <person name="Huang Y."/>
            <person name="Li L."/>
            <person name="Xi Y."/>
            <person name="Qi Q."/>
            <person name="Li W."/>
            <person name="Zhang B."/>
            <person name="Hu W."/>
            <person name="Zhang Y."/>
            <person name="Tian X."/>
            <person name="Jiao Y."/>
            <person name="Liang X."/>
            <person name="Jin J."/>
            <person name="Gao L."/>
            <person name="Zheng W."/>
            <person name="Hao B."/>
            <person name="Liu S."/>
            <person name="Wang W."/>
            <person name="Yuan L."/>
            <person name="Cao M."/>
            <person name="McDermott J."/>
            <person name="Samudrala R."/>
            <person name="Wang J."/>
            <person name="Wong G.K."/>
            <person name="Yang H."/>
        </authorList>
    </citation>
    <scope>NUCLEOTIDE SEQUENCE [LARGE SCALE GENOMIC DNA]</scope>
    <source>
        <strain evidence="4">cv. 93-11</strain>
    </source>
</reference>
<dbReference type="InterPro" id="IPR050608">
    <property type="entry name" value="NmrA-type/Isoflavone_red_sf"/>
</dbReference>
<feature type="compositionally biased region" description="Low complexity" evidence="1">
    <location>
        <begin position="187"/>
        <end position="196"/>
    </location>
</feature>
<sequence length="227" mass="23478">MASGGDQTTKSRILVVGGTGYIGRHVVAARARLGHLTTALVKAQLLQSFRNAGVTLLHGDLYDHASLLRAVRDTDVVISAPQCSRPRSLTRPVSSPPSRRSAAAASGGSSPPSSAWTRGAAPAPRWSRSGPVHLRQQGGHLAHREGEGHLAHVRGVQLLRRIRAAVDRAVHAKGGTARRRGRGAAGEGAPAVAAGRYSPPPSSPSRWPSLSPSPAATALAPPPATHA</sequence>
<keyword evidence="4" id="KW-1185">Reference proteome</keyword>
<dbReference type="AlphaFoldDB" id="B8AW19"/>
<dbReference type="PANTHER" id="PTHR43349">
    <property type="entry name" value="PINORESINOL REDUCTASE-RELATED"/>
    <property type="match status" value="1"/>
</dbReference>
<evidence type="ECO:0000259" key="2">
    <source>
        <dbReference type="Pfam" id="PF05368"/>
    </source>
</evidence>
<evidence type="ECO:0000313" key="4">
    <source>
        <dbReference type="Proteomes" id="UP000007015"/>
    </source>
</evidence>
<dbReference type="HOGENOM" id="CLU_1221405_0_0_1"/>
<dbReference type="InterPro" id="IPR036291">
    <property type="entry name" value="NAD(P)-bd_dom_sf"/>
</dbReference>
<evidence type="ECO:0000313" key="3">
    <source>
        <dbReference type="EMBL" id="EEC78888.1"/>
    </source>
</evidence>
<feature type="compositionally biased region" description="Low complexity" evidence="1">
    <location>
        <begin position="204"/>
        <end position="219"/>
    </location>
</feature>
<dbReference type="EMBL" id="CM000130">
    <property type="protein sequence ID" value="EEC78888.1"/>
    <property type="molecule type" value="Genomic_DNA"/>
</dbReference>
<feature type="compositionally biased region" description="Low complexity" evidence="1">
    <location>
        <begin position="84"/>
        <end position="115"/>
    </location>
</feature>
<evidence type="ECO:0000256" key="1">
    <source>
        <dbReference type="SAM" id="MobiDB-lite"/>
    </source>
</evidence>
<feature type="region of interest" description="Disordered" evidence="1">
    <location>
        <begin position="170"/>
        <end position="227"/>
    </location>
</feature>
<dbReference type="Proteomes" id="UP000007015">
    <property type="component" value="Chromosome 5"/>
</dbReference>
<organism evidence="3 4">
    <name type="scientific">Oryza sativa subsp. indica</name>
    <name type="common">Rice</name>
    <dbReference type="NCBI Taxonomy" id="39946"/>
    <lineage>
        <taxon>Eukaryota</taxon>
        <taxon>Viridiplantae</taxon>
        <taxon>Streptophyta</taxon>
        <taxon>Embryophyta</taxon>
        <taxon>Tracheophyta</taxon>
        <taxon>Spermatophyta</taxon>
        <taxon>Magnoliopsida</taxon>
        <taxon>Liliopsida</taxon>
        <taxon>Poales</taxon>
        <taxon>Poaceae</taxon>
        <taxon>BOP clade</taxon>
        <taxon>Oryzoideae</taxon>
        <taxon>Oryzeae</taxon>
        <taxon>Oryzinae</taxon>
        <taxon>Oryza</taxon>
        <taxon>Oryza sativa</taxon>
    </lineage>
</organism>
<dbReference type="PANTHER" id="PTHR43349:SF1">
    <property type="entry name" value="ISOFLAVONE REDUCTASE HOMOLOG IRL"/>
    <property type="match status" value="1"/>
</dbReference>
<dbReference type="STRING" id="39946.B8AW19"/>
<accession>B8AW19</accession>
<dbReference type="InterPro" id="IPR008030">
    <property type="entry name" value="NmrA-like"/>
</dbReference>
<feature type="region of interest" description="Disordered" evidence="1">
    <location>
        <begin position="82"/>
        <end position="148"/>
    </location>
</feature>
<dbReference type="Pfam" id="PF05368">
    <property type="entry name" value="NmrA"/>
    <property type="match status" value="1"/>
</dbReference>
<proteinExistence type="predicted"/>
<dbReference type="Gene3D" id="3.40.50.720">
    <property type="entry name" value="NAD(P)-binding Rossmann-like Domain"/>
    <property type="match status" value="1"/>
</dbReference>
<protein>
    <recommendedName>
        <fullName evidence="2">NmrA-like domain-containing protein</fullName>
    </recommendedName>
</protein>
<gene>
    <name evidence="3" type="ORF">OsI_19256</name>
</gene>
<feature type="domain" description="NmrA-like" evidence="2">
    <location>
        <begin position="9"/>
        <end position="80"/>
    </location>
</feature>
<name>B8AW19_ORYSI</name>
<dbReference type="SUPFAM" id="SSF51735">
    <property type="entry name" value="NAD(P)-binding Rossmann-fold domains"/>
    <property type="match status" value="1"/>
</dbReference>
<dbReference type="Gramene" id="BGIOSGA018397-TA">
    <property type="protein sequence ID" value="BGIOSGA018397-PA"/>
    <property type="gene ID" value="BGIOSGA018397"/>
</dbReference>